<evidence type="ECO:0000313" key="12">
    <source>
        <dbReference type="Proteomes" id="UP000024635"/>
    </source>
</evidence>
<comment type="pathway">
    <text evidence="2">Nucleotide-sugar biosynthesis; UDP-N-acetyl-alpha-D-glucosamine biosynthesis; alpha-D-glucosamine 6-phosphate from D-fructose 6-phosphate: step 1/1.</text>
</comment>
<dbReference type="GO" id="GO:0005975">
    <property type="term" value="P:carbohydrate metabolic process"/>
    <property type="evidence" value="ECO:0007669"/>
    <property type="project" value="InterPro"/>
</dbReference>
<evidence type="ECO:0000256" key="1">
    <source>
        <dbReference type="ARBA" id="ARBA00000644"/>
    </source>
</evidence>
<dbReference type="PROSITE" id="PS01161">
    <property type="entry name" value="GLC_GALNAC_ISOMERASE"/>
    <property type="match status" value="1"/>
</dbReference>
<evidence type="ECO:0000256" key="8">
    <source>
        <dbReference type="ARBA" id="ARBA00049961"/>
    </source>
</evidence>
<dbReference type="Proteomes" id="UP000024635">
    <property type="component" value="Unassembled WGS sequence"/>
</dbReference>
<evidence type="ECO:0000256" key="9">
    <source>
        <dbReference type="ARBA" id="ARBA00050047"/>
    </source>
</evidence>
<keyword evidence="12" id="KW-1185">Reference proteome</keyword>
<evidence type="ECO:0000256" key="4">
    <source>
        <dbReference type="ARBA" id="ARBA00011643"/>
    </source>
</evidence>
<comment type="similarity">
    <text evidence="3">Belongs to the glucosamine/galactosamine-6-phosphate isomerase family.</text>
</comment>
<dbReference type="Gene3D" id="3.40.50.1360">
    <property type="match status" value="1"/>
</dbReference>
<protein>
    <recommendedName>
        <fullName evidence="6">Glucosamine-6-phosphate deaminase</fullName>
        <ecNumber evidence="5">3.5.99.6</ecNumber>
    </recommendedName>
    <alternativeName>
        <fullName evidence="9">Glucosamine-6-phosphate isomerase</fullName>
    </alternativeName>
</protein>
<gene>
    <name evidence="11" type="primary">Acey_s0273.g969</name>
    <name evidence="11" type="synonym">Acey-T03F6.3</name>
    <name evidence="11" type="ORF">Y032_0273g969</name>
</gene>
<dbReference type="SUPFAM" id="SSF100950">
    <property type="entry name" value="NagB/RpiA/CoA transferase-like"/>
    <property type="match status" value="1"/>
</dbReference>
<dbReference type="GO" id="GO:0006043">
    <property type="term" value="P:glucosamine catabolic process"/>
    <property type="evidence" value="ECO:0007669"/>
    <property type="project" value="TreeGrafter"/>
</dbReference>
<evidence type="ECO:0000256" key="2">
    <source>
        <dbReference type="ARBA" id="ARBA00004775"/>
    </source>
</evidence>
<feature type="domain" description="Glucosamine/galactosamine-6-phosphate isomerase" evidence="10">
    <location>
        <begin position="32"/>
        <end position="241"/>
    </location>
</feature>
<name>A0A016S7V2_9BILA</name>
<dbReference type="InterPro" id="IPR006148">
    <property type="entry name" value="Glc/Gal-6P_isomerase"/>
</dbReference>
<dbReference type="InterPro" id="IPR037171">
    <property type="entry name" value="NagB/RpiA_transferase-like"/>
</dbReference>
<dbReference type="GO" id="GO:0042802">
    <property type="term" value="F:identical protein binding"/>
    <property type="evidence" value="ECO:0007669"/>
    <property type="project" value="TreeGrafter"/>
</dbReference>
<evidence type="ECO:0000256" key="7">
    <source>
        <dbReference type="ARBA" id="ARBA00022801"/>
    </source>
</evidence>
<dbReference type="AlphaFoldDB" id="A0A016S7V2"/>
<accession>A0A016S7V2</accession>
<comment type="function">
    <text evidence="8">Catalyzes the reversible conversion of alpha-D-glucosamine 6-phosphate (GlcN-6P) into beta-D-fructose 6-phosphate (Fru-6P) and ammonium ion, a regulatory reaction step in de novo uridine diphosphate-N-acetyl-alpha-D-glucosamine (UDP-GlcNAc) biosynthesis via hexosamine pathway.</text>
</comment>
<comment type="subunit">
    <text evidence="4">Homohexamer.</text>
</comment>
<evidence type="ECO:0000259" key="10">
    <source>
        <dbReference type="Pfam" id="PF01182"/>
    </source>
</evidence>
<reference evidence="12" key="1">
    <citation type="journal article" date="2015" name="Nat. Genet.">
        <title>The genome and transcriptome of the zoonotic hookworm Ancylostoma ceylanicum identify infection-specific gene families.</title>
        <authorList>
            <person name="Schwarz E.M."/>
            <person name="Hu Y."/>
            <person name="Antoshechkin I."/>
            <person name="Miller M.M."/>
            <person name="Sternberg P.W."/>
            <person name="Aroian R.V."/>
        </authorList>
    </citation>
    <scope>NUCLEOTIDE SEQUENCE</scope>
    <source>
        <strain evidence="12">HY135</strain>
    </source>
</reference>
<dbReference type="NCBIfam" id="TIGR00502">
    <property type="entry name" value="nagB"/>
    <property type="match status" value="1"/>
</dbReference>
<evidence type="ECO:0000256" key="3">
    <source>
        <dbReference type="ARBA" id="ARBA00005526"/>
    </source>
</evidence>
<dbReference type="GO" id="GO:0005737">
    <property type="term" value="C:cytoplasm"/>
    <property type="evidence" value="ECO:0007669"/>
    <property type="project" value="TreeGrafter"/>
</dbReference>
<dbReference type="OrthoDB" id="7663298at2759"/>
<comment type="caution">
    <text evidence="11">The sequence shown here is derived from an EMBL/GenBank/DDBJ whole genome shotgun (WGS) entry which is preliminary data.</text>
</comment>
<keyword evidence="7" id="KW-0378">Hydrolase</keyword>
<organism evidence="11 12">
    <name type="scientific">Ancylostoma ceylanicum</name>
    <dbReference type="NCBI Taxonomy" id="53326"/>
    <lineage>
        <taxon>Eukaryota</taxon>
        <taxon>Metazoa</taxon>
        <taxon>Ecdysozoa</taxon>
        <taxon>Nematoda</taxon>
        <taxon>Chromadorea</taxon>
        <taxon>Rhabditida</taxon>
        <taxon>Rhabditina</taxon>
        <taxon>Rhabditomorpha</taxon>
        <taxon>Strongyloidea</taxon>
        <taxon>Ancylostomatidae</taxon>
        <taxon>Ancylostomatinae</taxon>
        <taxon>Ancylostoma</taxon>
    </lineage>
</organism>
<dbReference type="STRING" id="53326.A0A016S7V2"/>
<sequence length="588" mass="65989">MQASSINCSSSTTLLKLSLIRKIQMRLIIENTAEEVTDFAARYVRKRIIEHGCGPDRYFVLGLPTGSTPLGMYKKLIKFYEEGTLSFKHVITFNMDEYVGLPRDHPESYHSFMYNNLFRHIDIDPLNVHILDGNAEDVEKECYEYEQKIASVGGIDLFIGGIGPDGHIAFNEPGSSLSSRTRIKTLNEDTIQANARFFGGDMSMVPTQALTVGVQTVMDAKEVMVLITGSHKALALHQAIECGISHMWTVSAFQMHPNVMFIADDDATLELKMEFFVLLFCTCIFARAENDKSPCLRTTVLKVAKRYAAHDKLDENHIKAINEIREAYKNAKGAGDNPFDRDSLRENDETIDVVLHSFYVRYEGKKPFAVKRLMHNGSKNKRTAMVDYSISLIGEEDRHYELLARGSFDQFRNECKSTNLPIKKFSVLNSSPQMSKNEKGNSDKDAHVLVINDTRTNSEVPGKGAKSYGSVNLMYIICNSPTGSNRNLASMASLCMRYREAGFLPRNYINGNVGSGKNGGSNTHAEGVRGQTRQYYAYGNRRGYMQRQVRQNNSYGNQGGYVQGQSGRYNSYGGGRGYSPNYKSFGYK</sequence>
<dbReference type="GO" id="GO:0006046">
    <property type="term" value="P:N-acetylglucosamine catabolic process"/>
    <property type="evidence" value="ECO:0007669"/>
    <property type="project" value="TreeGrafter"/>
</dbReference>
<dbReference type="EMBL" id="JARK01001609">
    <property type="protein sequence ID" value="EYB86750.1"/>
    <property type="molecule type" value="Genomic_DNA"/>
</dbReference>
<evidence type="ECO:0000313" key="11">
    <source>
        <dbReference type="EMBL" id="EYB86750.1"/>
    </source>
</evidence>
<comment type="catalytic activity">
    <reaction evidence="1">
        <text>alpha-D-glucosamine 6-phosphate + H2O = beta-D-fructose 6-phosphate + NH4(+)</text>
        <dbReference type="Rhea" id="RHEA:12172"/>
        <dbReference type="ChEBI" id="CHEBI:15377"/>
        <dbReference type="ChEBI" id="CHEBI:28938"/>
        <dbReference type="ChEBI" id="CHEBI:57634"/>
        <dbReference type="ChEBI" id="CHEBI:75989"/>
        <dbReference type="EC" id="3.5.99.6"/>
    </reaction>
</comment>
<dbReference type="PANTHER" id="PTHR11280">
    <property type="entry name" value="GLUCOSAMINE-6-PHOSPHATE ISOMERASE"/>
    <property type="match status" value="1"/>
</dbReference>
<dbReference type="CDD" id="cd01399">
    <property type="entry name" value="GlcN6P_deaminase"/>
    <property type="match status" value="1"/>
</dbReference>
<dbReference type="InterPro" id="IPR004547">
    <property type="entry name" value="Glucosamine6P_isomerase"/>
</dbReference>
<dbReference type="GO" id="GO:0019262">
    <property type="term" value="P:N-acetylneuraminate catabolic process"/>
    <property type="evidence" value="ECO:0007669"/>
    <property type="project" value="TreeGrafter"/>
</dbReference>
<evidence type="ECO:0000256" key="6">
    <source>
        <dbReference type="ARBA" id="ARBA00017067"/>
    </source>
</evidence>
<evidence type="ECO:0000256" key="5">
    <source>
        <dbReference type="ARBA" id="ARBA00012680"/>
    </source>
</evidence>
<proteinExistence type="inferred from homology"/>
<dbReference type="EC" id="3.5.99.6" evidence="5"/>
<dbReference type="Pfam" id="PF01182">
    <property type="entry name" value="Glucosamine_iso"/>
    <property type="match status" value="1"/>
</dbReference>
<dbReference type="PANTHER" id="PTHR11280:SF5">
    <property type="entry name" value="GLUCOSAMINE-6-PHOSPHATE ISOMERASE"/>
    <property type="match status" value="1"/>
</dbReference>
<dbReference type="InterPro" id="IPR018321">
    <property type="entry name" value="Glucosamine6P_isomerase_CS"/>
</dbReference>
<dbReference type="HAMAP" id="MF_01241">
    <property type="entry name" value="GlcN6P_deamin"/>
    <property type="match status" value="1"/>
</dbReference>
<dbReference type="GO" id="GO:0004342">
    <property type="term" value="F:glucosamine-6-phosphate deaminase activity"/>
    <property type="evidence" value="ECO:0007669"/>
    <property type="project" value="UniProtKB-EC"/>
</dbReference>